<organism evidence="7 8">
    <name type="scientific">Pseudomonas tructae</name>
    <dbReference type="NCBI Taxonomy" id="2518644"/>
    <lineage>
        <taxon>Bacteria</taxon>
        <taxon>Pseudomonadati</taxon>
        <taxon>Pseudomonadota</taxon>
        <taxon>Gammaproteobacteria</taxon>
        <taxon>Pseudomonadales</taxon>
        <taxon>Pseudomonadaceae</taxon>
        <taxon>Pseudomonas</taxon>
    </lineage>
</organism>
<keyword evidence="7" id="KW-0456">Lyase</keyword>
<evidence type="ECO:0000256" key="1">
    <source>
        <dbReference type="ARBA" id="ARBA00001946"/>
    </source>
</evidence>
<evidence type="ECO:0000256" key="4">
    <source>
        <dbReference type="PIRSR" id="PIRSR015582-1"/>
    </source>
</evidence>
<gene>
    <name evidence="7" type="ORF">EXN22_23045</name>
</gene>
<dbReference type="RefSeq" id="WP_130266224.1">
    <property type="nucleotide sequence ID" value="NZ_CP035952.1"/>
</dbReference>
<feature type="binding site" evidence="5">
    <location>
        <position position="163"/>
    </location>
    <ligand>
        <name>Mg(2+)</name>
        <dbReference type="ChEBI" id="CHEBI:18420"/>
    </ligand>
</feature>
<dbReference type="GO" id="GO:0016829">
    <property type="term" value="F:lyase activity"/>
    <property type="evidence" value="ECO:0007669"/>
    <property type="project" value="UniProtKB-KW"/>
</dbReference>
<dbReference type="Gene3D" id="3.20.20.60">
    <property type="entry name" value="Phosphoenolpyruvate-binding domains"/>
    <property type="match status" value="1"/>
</dbReference>
<dbReference type="InterPro" id="IPR015813">
    <property type="entry name" value="Pyrv/PenolPyrv_kinase-like_dom"/>
</dbReference>
<comment type="cofactor">
    <cofactor evidence="1">
        <name>Mg(2+)</name>
        <dbReference type="ChEBI" id="CHEBI:18420"/>
    </cofactor>
</comment>
<evidence type="ECO:0000256" key="3">
    <source>
        <dbReference type="ARBA" id="ARBA00022842"/>
    </source>
</evidence>
<feature type="binding site" evidence="5">
    <location>
        <position position="136"/>
    </location>
    <ligand>
        <name>Mg(2+)</name>
        <dbReference type="ChEBI" id="CHEBI:18420"/>
    </ligand>
</feature>
<evidence type="ECO:0000259" key="6">
    <source>
        <dbReference type="Pfam" id="PF03328"/>
    </source>
</evidence>
<dbReference type="GO" id="GO:0000287">
    <property type="term" value="F:magnesium ion binding"/>
    <property type="evidence" value="ECO:0007669"/>
    <property type="project" value="TreeGrafter"/>
</dbReference>
<dbReference type="InterPro" id="IPR040442">
    <property type="entry name" value="Pyrv_kinase-like_dom_sf"/>
</dbReference>
<dbReference type="PIRSF" id="PIRSF015582">
    <property type="entry name" value="Cit_lyase_B"/>
    <property type="match status" value="1"/>
</dbReference>
<keyword evidence="3 5" id="KW-0460">Magnesium</keyword>
<dbReference type="EMBL" id="CP035952">
    <property type="protein sequence ID" value="QBF28426.1"/>
    <property type="molecule type" value="Genomic_DNA"/>
</dbReference>
<proteinExistence type="predicted"/>
<keyword evidence="8" id="KW-1185">Reference proteome</keyword>
<evidence type="ECO:0000313" key="7">
    <source>
        <dbReference type="EMBL" id="QBF28426.1"/>
    </source>
</evidence>
<accession>A0A411MNN2</accession>
<dbReference type="Pfam" id="PF03328">
    <property type="entry name" value="HpcH_HpaI"/>
    <property type="match status" value="1"/>
</dbReference>
<dbReference type="InterPro" id="IPR011206">
    <property type="entry name" value="Citrate_lyase_beta/mcl1/mcl2"/>
</dbReference>
<sequence length="304" mass="33046">MAVSKDNPLALCRTFFFIPGADEAALLDALNGGGDVLVQELEDFTPPSRRAEARALSVRIMQHWRECGRISSVRINPFETCGHEDLDAVMAARPQVVMMSKVEACEQMIELDRQITRLEAHYGIEAGSTLIVPNIETALGVVRAIEIAHSSPRIKAMLVATEDMVADLGAGRSRAGTELYYPRSRFLLECAAAGVLAIDSPYTFADDAGAEADMQFARSIGYQAKGVVNPAHVAVANRYLTPTAAEAELARRQIEAFEQAASTGSVRAEVDGLVVEVPSYLQSRRLVERYQQLQQVQASRGGHA</sequence>
<evidence type="ECO:0000313" key="8">
    <source>
        <dbReference type="Proteomes" id="UP000291130"/>
    </source>
</evidence>
<dbReference type="InterPro" id="IPR005000">
    <property type="entry name" value="Aldolase/citrate-lyase_domain"/>
</dbReference>
<dbReference type="PANTHER" id="PTHR32308">
    <property type="entry name" value="LYASE BETA SUBUNIT, PUTATIVE (AFU_ORTHOLOGUE AFUA_4G13030)-RELATED"/>
    <property type="match status" value="1"/>
</dbReference>
<reference evidence="7 8" key="1">
    <citation type="submission" date="2019-02" db="EMBL/GenBank/DDBJ databases">
        <title>Complete genome sequence of Pseudomonas sp. SNU WT1 isolated from rainbow trout.</title>
        <authorList>
            <person name="Oh W.T."/>
            <person name="Park S.C."/>
        </authorList>
    </citation>
    <scope>NUCLEOTIDE SEQUENCE [LARGE SCALE GENOMIC DNA]</scope>
    <source>
        <strain evidence="7 8">SNU WT1</strain>
    </source>
</reference>
<dbReference type="AlphaFoldDB" id="A0A411MNN2"/>
<dbReference type="PANTHER" id="PTHR32308:SF0">
    <property type="entry name" value="HPCH_HPAI ALDOLASE_CITRATE LYASE DOMAIN-CONTAINING PROTEIN"/>
    <property type="match status" value="1"/>
</dbReference>
<evidence type="ECO:0000256" key="5">
    <source>
        <dbReference type="PIRSR" id="PIRSR015582-2"/>
    </source>
</evidence>
<protein>
    <submittedName>
        <fullName evidence="7">CoA ester lyase</fullName>
    </submittedName>
</protein>
<feature type="binding site" evidence="4">
    <location>
        <position position="74"/>
    </location>
    <ligand>
        <name>substrate</name>
    </ligand>
</feature>
<name>A0A411MNN2_9PSED</name>
<feature type="binding site" evidence="4">
    <location>
        <position position="136"/>
    </location>
    <ligand>
        <name>substrate</name>
    </ligand>
</feature>
<evidence type="ECO:0000256" key="2">
    <source>
        <dbReference type="ARBA" id="ARBA00022723"/>
    </source>
</evidence>
<dbReference type="OrthoDB" id="6831788at2"/>
<feature type="domain" description="HpcH/HpaI aldolase/citrate lyase" evidence="6">
    <location>
        <begin position="13"/>
        <end position="230"/>
    </location>
</feature>
<keyword evidence="2 5" id="KW-0479">Metal-binding</keyword>
<dbReference type="SUPFAM" id="SSF51621">
    <property type="entry name" value="Phosphoenolpyruvate/pyruvate domain"/>
    <property type="match status" value="1"/>
</dbReference>
<dbReference type="Proteomes" id="UP000291130">
    <property type="component" value="Chromosome"/>
</dbReference>
<dbReference type="KEGG" id="ptk:EXN22_23045"/>
<dbReference type="GO" id="GO:0006107">
    <property type="term" value="P:oxaloacetate metabolic process"/>
    <property type="evidence" value="ECO:0007669"/>
    <property type="project" value="TreeGrafter"/>
</dbReference>